<evidence type="ECO:0000313" key="2">
    <source>
        <dbReference type="EMBL" id="RKO83759.1"/>
    </source>
</evidence>
<protein>
    <submittedName>
        <fullName evidence="2">Uncharacterized protein</fullName>
    </submittedName>
</protein>
<feature type="non-terminal residue" evidence="2">
    <location>
        <position position="1"/>
    </location>
</feature>
<dbReference type="EMBL" id="ML000875">
    <property type="protein sequence ID" value="RKO83759.1"/>
    <property type="molecule type" value="Genomic_DNA"/>
</dbReference>
<sequence>SFCNKIPKKPQKSHMGKGKPTAALNLVKLARKPTAPTLEWSRCGRGRMGHQRKRIVVDFPTRLESLHDDTEEQFRKAELNMEGIKILLGQPPDHTKQLQLASKAEWQARHHAFRVLGRISRGMQTRCQGDVDGPTEQLQSIYTQQASTIANGSLDSSGSEVELEAKEGPLWPLRDERAGLCEGREDSADPEDLENGRVESTGYTNSEEDAEGRDSKQQLSPLLHDLVWVSTHILSAQIFCTVPPFLPPSGFKDLMDMGMDEGKGKGMGKGDTSAGEECRRICGGQRTLIASESEMPLALAIWAGQVPPPPILPCTHGPPFPQ</sequence>
<evidence type="ECO:0000256" key="1">
    <source>
        <dbReference type="SAM" id="MobiDB-lite"/>
    </source>
</evidence>
<name>A0A4P9VVR4_9FUNG</name>
<accession>A0A4P9VVR4</accession>
<organism evidence="2 3">
    <name type="scientific">Blyttiomyces helicus</name>
    <dbReference type="NCBI Taxonomy" id="388810"/>
    <lineage>
        <taxon>Eukaryota</taxon>
        <taxon>Fungi</taxon>
        <taxon>Fungi incertae sedis</taxon>
        <taxon>Chytridiomycota</taxon>
        <taxon>Chytridiomycota incertae sedis</taxon>
        <taxon>Chytridiomycetes</taxon>
        <taxon>Chytridiomycetes incertae sedis</taxon>
        <taxon>Blyttiomyces</taxon>
    </lineage>
</organism>
<evidence type="ECO:0000313" key="3">
    <source>
        <dbReference type="Proteomes" id="UP000269721"/>
    </source>
</evidence>
<keyword evidence="3" id="KW-1185">Reference proteome</keyword>
<dbReference type="AlphaFoldDB" id="A0A4P9VVR4"/>
<gene>
    <name evidence="2" type="ORF">BDK51DRAFT_33973</name>
</gene>
<proteinExistence type="predicted"/>
<reference evidence="3" key="1">
    <citation type="journal article" date="2018" name="Nat. Microbiol.">
        <title>Leveraging single-cell genomics to expand the fungal tree of life.</title>
        <authorList>
            <person name="Ahrendt S.R."/>
            <person name="Quandt C.A."/>
            <person name="Ciobanu D."/>
            <person name="Clum A."/>
            <person name="Salamov A."/>
            <person name="Andreopoulos B."/>
            <person name="Cheng J.F."/>
            <person name="Woyke T."/>
            <person name="Pelin A."/>
            <person name="Henrissat B."/>
            <person name="Reynolds N.K."/>
            <person name="Benny G.L."/>
            <person name="Smith M.E."/>
            <person name="James T.Y."/>
            <person name="Grigoriev I.V."/>
        </authorList>
    </citation>
    <scope>NUCLEOTIDE SEQUENCE [LARGE SCALE GENOMIC DNA]</scope>
</reference>
<feature type="region of interest" description="Disordered" evidence="1">
    <location>
        <begin position="181"/>
        <end position="217"/>
    </location>
</feature>
<dbReference type="Proteomes" id="UP000269721">
    <property type="component" value="Unassembled WGS sequence"/>
</dbReference>